<feature type="transmembrane region" description="Helical" evidence="6">
    <location>
        <begin position="50"/>
        <end position="71"/>
    </location>
</feature>
<evidence type="ECO:0000256" key="1">
    <source>
        <dbReference type="ARBA" id="ARBA00004651"/>
    </source>
</evidence>
<feature type="transmembrane region" description="Helical" evidence="6">
    <location>
        <begin position="327"/>
        <end position="347"/>
    </location>
</feature>
<evidence type="ECO:0000256" key="2">
    <source>
        <dbReference type="ARBA" id="ARBA00022475"/>
    </source>
</evidence>
<keyword evidence="3 6" id="KW-0812">Transmembrane</keyword>
<dbReference type="GO" id="GO:0005886">
    <property type="term" value="C:plasma membrane"/>
    <property type="evidence" value="ECO:0007669"/>
    <property type="project" value="UniProtKB-SubCell"/>
</dbReference>
<gene>
    <name evidence="7" type="ORF">ERS852497_00002</name>
</gene>
<feature type="transmembrane region" description="Helical" evidence="6">
    <location>
        <begin position="83"/>
        <end position="105"/>
    </location>
</feature>
<evidence type="ECO:0000256" key="6">
    <source>
        <dbReference type="SAM" id="Phobius"/>
    </source>
</evidence>
<dbReference type="Proteomes" id="UP000095602">
    <property type="component" value="Unassembled WGS sequence"/>
</dbReference>
<feature type="transmembrane region" description="Helical" evidence="6">
    <location>
        <begin position="416"/>
        <end position="435"/>
    </location>
</feature>
<evidence type="ECO:0000256" key="3">
    <source>
        <dbReference type="ARBA" id="ARBA00022692"/>
    </source>
</evidence>
<feature type="transmembrane region" description="Helical" evidence="6">
    <location>
        <begin position="379"/>
        <end position="396"/>
    </location>
</feature>
<dbReference type="AlphaFoldDB" id="A0A174FVS9"/>
<dbReference type="PANTHER" id="PTHR30250:SF11">
    <property type="entry name" value="O-ANTIGEN TRANSPORTER-RELATED"/>
    <property type="match status" value="1"/>
</dbReference>
<accession>A0A174FVS9</accession>
<proteinExistence type="predicted"/>
<feature type="transmembrane region" description="Helical" evidence="6">
    <location>
        <begin position="15"/>
        <end position="38"/>
    </location>
</feature>
<sequence>MSEEKSKSRNLIEGMLIYAIGNFGSKILVFLIVPLYTYYISTEDMGNYDLVLTTVNLLTPIVTMQISDAAFRWMIRTDKGNEVYIRSTIQVLIINSLIAAGVIFIINSIHPILYCEFFVGVLITSRALATIQKLLRGLKNQKLFAVSGILYTVIFLALNIIKICCLHQGVESLFQSAIISNLITLVVIFLLEKQLRINYWLKPNTSVIKKLLKFSIPLVPNQLNWWIINSSDRYIIRFFLNASANGIYSISYKFPTMLQVILGLFTTSWQDVAVSDTEKKPSSFYSDVFKQLYILSFGLLWVLNPITKIFILLFMNSDYHTAARYVSFLYLGTVFQSFASFYGVGYLRDKKTKNASLTSIYGALINAAVNIALIRFIGLQAASVSTFLGFLIMWLIREKQNRDELNVTIDKKHFLLLFCPTLILSLAECFTGLYIDIVLSFLGIAVFLFVNRKMISLLLVKIHKKCEIDRVKKHE</sequence>
<evidence type="ECO:0000256" key="5">
    <source>
        <dbReference type="ARBA" id="ARBA00023136"/>
    </source>
</evidence>
<evidence type="ECO:0000256" key="4">
    <source>
        <dbReference type="ARBA" id="ARBA00022989"/>
    </source>
</evidence>
<name>A0A174FVS9_9FIRM</name>
<comment type="subcellular location">
    <subcellularLocation>
        <location evidence="1">Cell membrane</location>
        <topology evidence="1">Multi-pass membrane protein</topology>
    </subcellularLocation>
</comment>
<evidence type="ECO:0000313" key="8">
    <source>
        <dbReference type="Proteomes" id="UP000095602"/>
    </source>
</evidence>
<feature type="transmembrane region" description="Helical" evidence="6">
    <location>
        <begin position="441"/>
        <end position="460"/>
    </location>
</feature>
<dbReference type="InterPro" id="IPR050833">
    <property type="entry name" value="Poly_Biosynth_Transport"/>
</dbReference>
<dbReference type="InterPro" id="IPR002797">
    <property type="entry name" value="Polysacc_synth"/>
</dbReference>
<feature type="transmembrane region" description="Helical" evidence="6">
    <location>
        <begin position="173"/>
        <end position="191"/>
    </location>
</feature>
<dbReference type="Pfam" id="PF01943">
    <property type="entry name" value="Polysacc_synt"/>
    <property type="match status" value="1"/>
</dbReference>
<protein>
    <submittedName>
        <fullName evidence="7">Polysaccharide biosynthesis protein</fullName>
    </submittedName>
</protein>
<dbReference type="EMBL" id="CZAJ01000001">
    <property type="protein sequence ID" value="CUO54313.1"/>
    <property type="molecule type" value="Genomic_DNA"/>
</dbReference>
<feature type="transmembrane region" description="Helical" evidence="6">
    <location>
        <begin position="143"/>
        <end position="161"/>
    </location>
</feature>
<reference evidence="7 8" key="1">
    <citation type="submission" date="2015-09" db="EMBL/GenBank/DDBJ databases">
        <authorList>
            <consortium name="Pathogen Informatics"/>
        </authorList>
    </citation>
    <scope>NUCLEOTIDE SEQUENCE [LARGE SCALE GENOMIC DNA]</scope>
    <source>
        <strain evidence="7 8">2789STDY5834884</strain>
    </source>
</reference>
<keyword evidence="2" id="KW-1003">Cell membrane</keyword>
<organism evidence="7 8">
    <name type="scientific">Agathobacter rectalis</name>
    <dbReference type="NCBI Taxonomy" id="39491"/>
    <lineage>
        <taxon>Bacteria</taxon>
        <taxon>Bacillati</taxon>
        <taxon>Bacillota</taxon>
        <taxon>Clostridia</taxon>
        <taxon>Lachnospirales</taxon>
        <taxon>Lachnospiraceae</taxon>
        <taxon>Agathobacter</taxon>
    </lineage>
</organism>
<dbReference type="RefSeq" id="WP_172677484.1">
    <property type="nucleotide sequence ID" value="NZ_CZAJ01000001.1"/>
</dbReference>
<dbReference type="PANTHER" id="PTHR30250">
    <property type="entry name" value="PST FAMILY PREDICTED COLANIC ACID TRANSPORTER"/>
    <property type="match status" value="1"/>
</dbReference>
<keyword evidence="5 6" id="KW-0472">Membrane</keyword>
<evidence type="ECO:0000313" key="7">
    <source>
        <dbReference type="EMBL" id="CUO54313.1"/>
    </source>
</evidence>
<feature type="transmembrane region" description="Helical" evidence="6">
    <location>
        <begin position="292"/>
        <end position="315"/>
    </location>
</feature>
<keyword evidence="4 6" id="KW-1133">Transmembrane helix</keyword>